<keyword evidence="2" id="KW-1185">Reference proteome</keyword>
<organism evidence="1 2">
    <name type="scientific">Desulfobacter latus</name>
    <dbReference type="NCBI Taxonomy" id="2292"/>
    <lineage>
        <taxon>Bacteria</taxon>
        <taxon>Pseudomonadati</taxon>
        <taxon>Thermodesulfobacteriota</taxon>
        <taxon>Desulfobacteria</taxon>
        <taxon>Desulfobacterales</taxon>
        <taxon>Desulfobacteraceae</taxon>
        <taxon>Desulfobacter</taxon>
    </lineage>
</organism>
<dbReference type="RefSeq" id="WP_178368397.1">
    <property type="nucleotide sequence ID" value="NZ_JACADJ010000154.1"/>
</dbReference>
<sequence>MVCFSFIELTKDLPPIIARQKVSEYFGGAISAKTLANLDSLGQGPEGAFRVGRTIVYPTPSLLAWLQHRSNFISPGGVV</sequence>
<evidence type="ECO:0008006" key="3">
    <source>
        <dbReference type="Google" id="ProtNLM"/>
    </source>
</evidence>
<accession>A0A850T099</accession>
<evidence type="ECO:0000313" key="1">
    <source>
        <dbReference type="EMBL" id="NWH06954.1"/>
    </source>
</evidence>
<proteinExistence type="predicted"/>
<dbReference type="EMBL" id="JACADJ010000154">
    <property type="protein sequence ID" value="NWH06954.1"/>
    <property type="molecule type" value="Genomic_DNA"/>
</dbReference>
<gene>
    <name evidence="1" type="ORF">HXW94_18570</name>
</gene>
<dbReference type="Proteomes" id="UP000553343">
    <property type="component" value="Unassembled WGS sequence"/>
</dbReference>
<dbReference type="AlphaFoldDB" id="A0A850T099"/>
<protein>
    <recommendedName>
        <fullName evidence="3">DNA-binding protein</fullName>
    </recommendedName>
</protein>
<reference evidence="1 2" key="1">
    <citation type="submission" date="2020-06" db="EMBL/GenBank/DDBJ databases">
        <title>High-quality draft genome of sulfate reducer Desulfobacter latus type strain AcrS2 isolated from marine sediment.</title>
        <authorList>
            <person name="Hoppe M."/>
            <person name="Larsen C.K."/>
            <person name="Marshall I.P.G."/>
            <person name="Schramm A."/>
            <person name="Marietou A.G."/>
        </authorList>
    </citation>
    <scope>NUCLEOTIDE SEQUENCE [LARGE SCALE GENOMIC DNA]</scope>
    <source>
        <strain evidence="1 2">AcRS2</strain>
    </source>
</reference>
<comment type="caution">
    <text evidence="1">The sequence shown here is derived from an EMBL/GenBank/DDBJ whole genome shotgun (WGS) entry which is preliminary data.</text>
</comment>
<evidence type="ECO:0000313" key="2">
    <source>
        <dbReference type="Proteomes" id="UP000553343"/>
    </source>
</evidence>
<name>A0A850T099_9BACT</name>